<evidence type="ECO:0000313" key="2">
    <source>
        <dbReference type="Proteomes" id="UP001316087"/>
    </source>
</evidence>
<dbReference type="EMBL" id="JAKZFC010000001">
    <property type="protein sequence ID" value="MCH7321337.1"/>
    <property type="molecule type" value="Genomic_DNA"/>
</dbReference>
<accession>A0ABS9UAH4</accession>
<comment type="caution">
    <text evidence="1">The sequence shown here is derived from an EMBL/GenBank/DDBJ whole genome shotgun (WGS) entry which is preliminary data.</text>
</comment>
<reference evidence="1 2" key="1">
    <citation type="submission" date="2022-03" db="EMBL/GenBank/DDBJ databases">
        <authorList>
            <person name="Jo J.-H."/>
            <person name="Im W.-T."/>
        </authorList>
    </citation>
    <scope>NUCLEOTIDE SEQUENCE [LARGE SCALE GENOMIC DNA]</scope>
    <source>
        <strain evidence="1 2">MA9</strain>
    </source>
</reference>
<dbReference type="RefSeq" id="WP_241368367.1">
    <property type="nucleotide sequence ID" value="NZ_JAKZFC010000001.1"/>
</dbReference>
<proteinExistence type="predicted"/>
<name>A0ABS9UAH4_9BACL</name>
<protein>
    <submittedName>
        <fullName evidence="1">Uncharacterized protein</fullName>
    </submittedName>
</protein>
<organism evidence="1 2">
    <name type="scientific">Solibacillus palustris</name>
    <dbReference type="NCBI Taxonomy" id="2908203"/>
    <lineage>
        <taxon>Bacteria</taxon>
        <taxon>Bacillati</taxon>
        <taxon>Bacillota</taxon>
        <taxon>Bacilli</taxon>
        <taxon>Bacillales</taxon>
        <taxon>Caryophanaceae</taxon>
        <taxon>Solibacillus</taxon>
    </lineage>
</organism>
<keyword evidence="2" id="KW-1185">Reference proteome</keyword>
<dbReference type="Proteomes" id="UP001316087">
    <property type="component" value="Unassembled WGS sequence"/>
</dbReference>
<gene>
    <name evidence="1" type="ORF">LZ480_05475</name>
</gene>
<evidence type="ECO:0000313" key="1">
    <source>
        <dbReference type="EMBL" id="MCH7321337.1"/>
    </source>
</evidence>
<sequence>MTYLKFEVIGHLQEHFTDRETTILQMAILNIAAVTNVLIFETGIMLNPPDEGAIGITLSCEWEVERAKEKEFCEAFICKINTFFQMSNLNLHMDLVNNRYIS</sequence>